<evidence type="ECO:0000256" key="3">
    <source>
        <dbReference type="SAM" id="SignalP"/>
    </source>
</evidence>
<protein>
    <submittedName>
        <fullName evidence="5">G122 protein</fullName>
    </submittedName>
</protein>
<sequence>MAAFRLTVCTALFCCFILAVAQNNSSSATAPAPALGTDIPVVRIQARVPLPTLPVLQDSYTLNIGVARITGPGDNTSDDDPYIEFTGRVYNHALVAGLVRAKQDSVLRATVCNKLPAQVQTINSSFIYGQKAFPLSSGQSYKDPNIAAHHFHGHYGNPGTDNVPCDPPPAAGNTCYRGDNIFAEIDPGQCNEYQYDISPVTAPGTFWQHPHHQGSTTLMMQTCSVPLVLDENPNGGFDYLATPSCKPFRQFFSPENEVIMHMQTFLMAVEPNNTDLPDTDPGPTDDGYIAVAEKSIPQDPFCCSGPNKDEIGQGDWTGVNGENSTGDGWVSVSPEPFYEKHGGLDSEFTIINGVYQPIISMTAGQAYRWRMVQASTMKWMDLSLNGTGCYWGIYSRDGNFLRSFPRMTDHVVMSSANRVDMFVICEPGTYQLQTGQGPLSVDPGCGSSHCELLNQTTMATLVVSAQGGYPINASAPFGASDCEPQFPTYLNDLRKTPASKDQRNSVTFQGLLNFTNSQQQAGAASGNCLLNSDIYNENSPMQEVFGEVTELQVVNIDQHPYHHHVQPYQIVALDNNTDAMNAWLRVGDYVDTLMLPSTGMQNATVRWVPGPGEIVGGGYALLHCHISPHSDEGCIMKTQFLEKRYFEPYAKGISNGAAAGIAIAVLVVFFAAVVLPIAWCKRQKAQRRARERAAMDQSRTRLMSIDNASDKLERV</sequence>
<feature type="transmembrane region" description="Helical" evidence="2">
    <location>
        <begin position="657"/>
        <end position="680"/>
    </location>
</feature>
<dbReference type="Proteomes" id="UP001497392">
    <property type="component" value="Unassembled WGS sequence"/>
</dbReference>
<evidence type="ECO:0000313" key="6">
    <source>
        <dbReference type="Proteomes" id="UP001497392"/>
    </source>
</evidence>
<feature type="signal peptide" evidence="3">
    <location>
        <begin position="1"/>
        <end position="21"/>
    </location>
</feature>
<dbReference type="SUPFAM" id="SSF49503">
    <property type="entry name" value="Cupredoxins"/>
    <property type="match status" value="3"/>
</dbReference>
<dbReference type="InterPro" id="IPR011706">
    <property type="entry name" value="Cu-oxidase_C"/>
</dbReference>
<dbReference type="EMBL" id="CAXHTA020000001">
    <property type="protein sequence ID" value="CAL5218441.1"/>
    <property type="molecule type" value="Genomic_DNA"/>
</dbReference>
<keyword evidence="3" id="KW-0732">Signal</keyword>
<feature type="domain" description="Plastocyanin-like" evidence="4">
    <location>
        <begin position="512"/>
        <end position="637"/>
    </location>
</feature>
<comment type="caution">
    <text evidence="5">The sequence shown here is derived from an EMBL/GenBank/DDBJ whole genome shotgun (WGS) entry which is preliminary data.</text>
</comment>
<organism evidence="5 6">
    <name type="scientific">Coccomyxa viridis</name>
    <dbReference type="NCBI Taxonomy" id="1274662"/>
    <lineage>
        <taxon>Eukaryota</taxon>
        <taxon>Viridiplantae</taxon>
        <taxon>Chlorophyta</taxon>
        <taxon>core chlorophytes</taxon>
        <taxon>Trebouxiophyceae</taxon>
        <taxon>Trebouxiophyceae incertae sedis</taxon>
        <taxon>Coccomyxaceae</taxon>
        <taxon>Coccomyxa</taxon>
    </lineage>
</organism>
<evidence type="ECO:0000313" key="5">
    <source>
        <dbReference type="EMBL" id="CAL5218441.1"/>
    </source>
</evidence>
<proteinExistence type="inferred from homology"/>
<name>A0ABP1FGL5_9CHLO</name>
<keyword evidence="6" id="KW-1185">Reference proteome</keyword>
<dbReference type="InterPro" id="IPR008972">
    <property type="entry name" value="Cupredoxin"/>
</dbReference>
<feature type="chain" id="PRO_5047360160" evidence="3">
    <location>
        <begin position="22"/>
        <end position="715"/>
    </location>
</feature>
<keyword evidence="2" id="KW-1133">Transmembrane helix</keyword>
<reference evidence="5 6" key="1">
    <citation type="submission" date="2024-06" db="EMBL/GenBank/DDBJ databases">
        <authorList>
            <person name="Kraege A."/>
            <person name="Thomma B."/>
        </authorList>
    </citation>
    <scope>NUCLEOTIDE SEQUENCE [LARGE SCALE GENOMIC DNA]</scope>
</reference>
<dbReference type="Gene3D" id="2.60.40.420">
    <property type="entry name" value="Cupredoxins - blue copper proteins"/>
    <property type="match status" value="3"/>
</dbReference>
<keyword evidence="2" id="KW-0812">Transmembrane</keyword>
<dbReference type="Pfam" id="PF07731">
    <property type="entry name" value="Cu-oxidase_2"/>
    <property type="match status" value="1"/>
</dbReference>
<keyword evidence="2" id="KW-0472">Membrane</keyword>
<evidence type="ECO:0000259" key="4">
    <source>
        <dbReference type="Pfam" id="PF07731"/>
    </source>
</evidence>
<accession>A0ABP1FGL5</accession>
<evidence type="ECO:0000256" key="2">
    <source>
        <dbReference type="SAM" id="Phobius"/>
    </source>
</evidence>
<comment type="similarity">
    <text evidence="1">Belongs to the multicopper oxidase family.</text>
</comment>
<evidence type="ECO:0000256" key="1">
    <source>
        <dbReference type="ARBA" id="ARBA00010609"/>
    </source>
</evidence>
<gene>
    <name evidence="5" type="primary">g122</name>
    <name evidence="5" type="ORF">VP750_LOCUS100</name>
</gene>